<feature type="compositionally biased region" description="Polar residues" evidence="1">
    <location>
        <begin position="267"/>
        <end position="296"/>
    </location>
</feature>
<evidence type="ECO:0000313" key="2">
    <source>
        <dbReference type="EMBL" id="CAI8044354.1"/>
    </source>
</evidence>
<accession>A0AA35TAH4</accession>
<reference evidence="2" key="1">
    <citation type="submission" date="2023-03" db="EMBL/GenBank/DDBJ databases">
        <authorList>
            <person name="Steffen K."/>
            <person name="Cardenas P."/>
        </authorList>
    </citation>
    <scope>NUCLEOTIDE SEQUENCE</scope>
</reference>
<feature type="compositionally biased region" description="Basic and acidic residues" evidence="1">
    <location>
        <begin position="181"/>
        <end position="194"/>
    </location>
</feature>
<protein>
    <recommendedName>
        <fullName evidence="4">Death domain-containing protein</fullName>
    </recommendedName>
</protein>
<dbReference type="Gene3D" id="1.10.533.10">
    <property type="entry name" value="Death Domain, Fas"/>
    <property type="match status" value="1"/>
</dbReference>
<proteinExistence type="predicted"/>
<feature type="region of interest" description="Disordered" evidence="1">
    <location>
        <begin position="254"/>
        <end position="296"/>
    </location>
</feature>
<dbReference type="InterPro" id="IPR011029">
    <property type="entry name" value="DEATH-like_dom_sf"/>
</dbReference>
<sequence>MRSKQVYAALTTQTLPQSLHLSAQLTRRIQIYLLISLHVRLCGLVDQHQTPNLFFRILPKKQTLDQRYRNPNLLFRIVPKKQTLVMGVPERDTSQDKQFSKEKDVPAVSLANPQGALVHQNRDTEHQASAEMVSRPEQLEVKETVTPMDTASPPQAKTGQLNPLARDIEQHFAFPSTYSSKHKDETVSEDDTKRGAQTSRSSGLKRSAGSDTGSPSSTRKQICTSLSQAPEVPQPQLVFQDRTQKADIGNVSLSFIPDETSERQESDTITNPSPSIEAMQEQSNGDSMSQGSFSSTRNVPVVTQTLGIDDLFDVKSACEPVTARWKSLGLALRLSPTRLDVIEKENRSLDECLTGALTLWLNKNYDTKRFGEPSWELLAKAVGHPAGGNNSALSEEIRQRHEVTQVLNVSERGTSQDQQFSKEKDVPAVSLGHPQGALVHQNRDTEHQAMVSKPEQLEVKETVPPMDIASLPQAKTGMKRKMEAEPSNPRKGRRMSDQ</sequence>
<comment type="caution">
    <text evidence="2">The sequence shown here is derived from an EMBL/GenBank/DDBJ whole genome shotgun (WGS) entry which is preliminary data.</text>
</comment>
<feature type="compositionally biased region" description="Polar residues" evidence="1">
    <location>
        <begin position="195"/>
        <end position="222"/>
    </location>
</feature>
<feature type="region of interest" description="Disordered" evidence="1">
    <location>
        <begin position="120"/>
        <end position="139"/>
    </location>
</feature>
<evidence type="ECO:0008006" key="4">
    <source>
        <dbReference type="Google" id="ProtNLM"/>
    </source>
</evidence>
<dbReference type="AlphaFoldDB" id="A0AA35TAH4"/>
<evidence type="ECO:0000313" key="3">
    <source>
        <dbReference type="Proteomes" id="UP001174909"/>
    </source>
</evidence>
<feature type="region of interest" description="Disordered" evidence="1">
    <location>
        <begin position="173"/>
        <end position="222"/>
    </location>
</feature>
<evidence type="ECO:0000256" key="1">
    <source>
        <dbReference type="SAM" id="MobiDB-lite"/>
    </source>
</evidence>
<dbReference type="EMBL" id="CASHTH010003388">
    <property type="protein sequence ID" value="CAI8044354.1"/>
    <property type="molecule type" value="Genomic_DNA"/>
</dbReference>
<dbReference type="CDD" id="cd01670">
    <property type="entry name" value="Death"/>
    <property type="match status" value="1"/>
</dbReference>
<gene>
    <name evidence="2" type="ORF">GBAR_LOCUS24604</name>
</gene>
<keyword evidence="3" id="KW-1185">Reference proteome</keyword>
<dbReference type="Proteomes" id="UP001174909">
    <property type="component" value="Unassembled WGS sequence"/>
</dbReference>
<name>A0AA35TAH4_GEOBA</name>
<organism evidence="2 3">
    <name type="scientific">Geodia barretti</name>
    <name type="common">Barrett's horny sponge</name>
    <dbReference type="NCBI Taxonomy" id="519541"/>
    <lineage>
        <taxon>Eukaryota</taxon>
        <taxon>Metazoa</taxon>
        <taxon>Porifera</taxon>
        <taxon>Demospongiae</taxon>
        <taxon>Heteroscleromorpha</taxon>
        <taxon>Tetractinellida</taxon>
        <taxon>Astrophorina</taxon>
        <taxon>Geodiidae</taxon>
        <taxon>Geodia</taxon>
    </lineage>
</organism>
<feature type="region of interest" description="Disordered" evidence="1">
    <location>
        <begin position="455"/>
        <end position="498"/>
    </location>
</feature>